<reference evidence="1 2" key="2">
    <citation type="submission" date="2018-11" db="EMBL/GenBank/DDBJ databases">
        <authorList>
            <consortium name="Pathogen Informatics"/>
        </authorList>
    </citation>
    <scope>NUCLEOTIDE SEQUENCE [LARGE SCALE GENOMIC DNA]</scope>
    <source>
        <strain evidence="1 2">NST_G2</strain>
    </source>
</reference>
<name>A0A183T6G5_SCHSO</name>
<gene>
    <name evidence="1" type="ORF">SSLN_LOCUS12063</name>
</gene>
<evidence type="ECO:0000313" key="3">
    <source>
        <dbReference type="WBParaSite" id="SSLN_0001251401-mRNA-1"/>
    </source>
</evidence>
<dbReference type="Proteomes" id="UP000275846">
    <property type="component" value="Unassembled WGS sequence"/>
</dbReference>
<dbReference type="PANTHER" id="PTHR33395">
    <property type="entry name" value="TRANSCRIPTASE, PUTATIVE-RELATED-RELATED"/>
    <property type="match status" value="1"/>
</dbReference>
<proteinExistence type="predicted"/>
<protein>
    <submittedName>
        <fullName evidence="3">PINc domain-containing protein</fullName>
    </submittedName>
</protein>
<dbReference type="PANTHER" id="PTHR33395:SF22">
    <property type="entry name" value="REVERSE TRANSCRIPTASE DOMAIN-CONTAINING PROTEIN"/>
    <property type="match status" value="1"/>
</dbReference>
<sequence length="264" mass="29659">MDVNDVEIVESCEKAELLGRFFASIFTKEPEFQLDHDNSGVLDAGPVLAYILFPEPLVERELRNLKEAKSSGPDDLPAKILKKLASEVSKPLAHIYNSSFMYCVVEFINDKSMATGAKACFVDVNCVWPKNAKQLDCLLENNLQLPANTTVNAARVLKDNLILEKAQNLVKKAEETDDLYSSDPNVLGRGYRRNKKVNFNSEQMARNMEQKSAVLNKILKEVQTVAVPPKASQSIYRLPLITEKAFNDFIGLMRRTLDYVSEVV</sequence>
<evidence type="ECO:0000313" key="1">
    <source>
        <dbReference type="EMBL" id="VDL98448.1"/>
    </source>
</evidence>
<keyword evidence="2" id="KW-1185">Reference proteome</keyword>
<dbReference type="EMBL" id="UYSU01036998">
    <property type="protein sequence ID" value="VDL98448.1"/>
    <property type="molecule type" value="Genomic_DNA"/>
</dbReference>
<dbReference type="OrthoDB" id="6264139at2759"/>
<organism evidence="3">
    <name type="scientific">Schistocephalus solidus</name>
    <name type="common">Tapeworm</name>
    <dbReference type="NCBI Taxonomy" id="70667"/>
    <lineage>
        <taxon>Eukaryota</taxon>
        <taxon>Metazoa</taxon>
        <taxon>Spiralia</taxon>
        <taxon>Lophotrochozoa</taxon>
        <taxon>Platyhelminthes</taxon>
        <taxon>Cestoda</taxon>
        <taxon>Eucestoda</taxon>
        <taxon>Diphyllobothriidea</taxon>
        <taxon>Diphyllobothriidae</taxon>
        <taxon>Schistocephalus</taxon>
    </lineage>
</organism>
<dbReference type="AlphaFoldDB" id="A0A183T6G5"/>
<dbReference type="WBParaSite" id="SSLN_0001251401-mRNA-1">
    <property type="protein sequence ID" value="SSLN_0001251401-mRNA-1"/>
    <property type="gene ID" value="SSLN_0001251401"/>
</dbReference>
<accession>A0A183T6G5</accession>
<evidence type="ECO:0000313" key="2">
    <source>
        <dbReference type="Proteomes" id="UP000275846"/>
    </source>
</evidence>
<reference evidence="3" key="1">
    <citation type="submission" date="2016-06" db="UniProtKB">
        <authorList>
            <consortium name="WormBaseParasite"/>
        </authorList>
    </citation>
    <scope>IDENTIFICATION</scope>
</reference>